<dbReference type="GO" id="GO:0003677">
    <property type="term" value="F:DNA binding"/>
    <property type="evidence" value="ECO:0007669"/>
    <property type="project" value="UniProtKB-KW"/>
</dbReference>
<dbReference type="InterPro" id="IPR044922">
    <property type="entry name" value="DUF2063_N_sf"/>
</dbReference>
<evidence type="ECO:0000313" key="3">
    <source>
        <dbReference type="Proteomes" id="UP001081283"/>
    </source>
</evidence>
<accession>A0ABT3YLB9</accession>
<evidence type="ECO:0000313" key="2">
    <source>
        <dbReference type="EMBL" id="MCY0096569.1"/>
    </source>
</evidence>
<gene>
    <name evidence="2" type="ORF">OEG82_21505</name>
</gene>
<reference evidence="2" key="1">
    <citation type="submission" date="2022-10" db="EMBL/GenBank/DDBJ databases">
        <title>Hoeflea sp. J2-29, isolated from marine algae.</title>
        <authorList>
            <person name="Kristyanto S."/>
            <person name="Kim J.M."/>
            <person name="Jeon C.O."/>
        </authorList>
    </citation>
    <scope>NUCLEOTIDE SEQUENCE</scope>
    <source>
        <strain evidence="2">J2-29</strain>
    </source>
</reference>
<comment type="caution">
    <text evidence="2">The sequence shown here is derived from an EMBL/GenBank/DDBJ whole genome shotgun (WGS) entry which is preliminary data.</text>
</comment>
<dbReference type="Pfam" id="PF09836">
    <property type="entry name" value="DUF2063"/>
    <property type="match status" value="1"/>
</dbReference>
<name>A0ABT3YLB9_9HYPH</name>
<proteinExistence type="predicted"/>
<feature type="domain" description="Putative DNA-binding" evidence="1">
    <location>
        <begin position="12"/>
        <end position="102"/>
    </location>
</feature>
<dbReference type="RefSeq" id="WP_267614382.1">
    <property type="nucleotide sequence ID" value="NZ_JAOVZQ010000001.1"/>
</dbReference>
<dbReference type="EMBL" id="JAOVZQ010000001">
    <property type="protein sequence ID" value="MCY0096569.1"/>
    <property type="molecule type" value="Genomic_DNA"/>
</dbReference>
<protein>
    <submittedName>
        <fullName evidence="2">DNA-binding domain-containing protein</fullName>
    </submittedName>
</protein>
<keyword evidence="3" id="KW-1185">Reference proteome</keyword>
<sequence length="267" mass="28648">MPRNDELPPAAQLGFGSALLNSDLPVPEGVIGPRGKSATKRFAVYRNNMTVSLIEALASIFPAVERLVGEDFFRDMARVYLLEEPPRTPLMFEYGGGFAAFLEGFEPVAKLVYLPDVARLERAWLDAFHAADASPLPPGALGAIPPECLGDVVFTPHPATRLVQSRYASVSIFSASREERPLDAIRPLDPEDGLITRPHYDVQVRQLPPGAAVFFKALMAGTSLGDAAGLTLEQHPGFDLPSAISAMLEAGVFSACSPGRAHSEHSA</sequence>
<keyword evidence="2" id="KW-0238">DNA-binding</keyword>
<evidence type="ECO:0000259" key="1">
    <source>
        <dbReference type="Pfam" id="PF09836"/>
    </source>
</evidence>
<dbReference type="Gene3D" id="1.10.150.690">
    <property type="entry name" value="DUF2063"/>
    <property type="match status" value="1"/>
</dbReference>
<dbReference type="InterPro" id="IPR018640">
    <property type="entry name" value="DUF2063"/>
</dbReference>
<dbReference type="Proteomes" id="UP001081283">
    <property type="component" value="Unassembled WGS sequence"/>
</dbReference>
<organism evidence="2 3">
    <name type="scientific">Hoeflea ulvae</name>
    <dbReference type="NCBI Taxonomy" id="2983764"/>
    <lineage>
        <taxon>Bacteria</taxon>
        <taxon>Pseudomonadati</taxon>
        <taxon>Pseudomonadota</taxon>
        <taxon>Alphaproteobacteria</taxon>
        <taxon>Hyphomicrobiales</taxon>
        <taxon>Rhizobiaceae</taxon>
        <taxon>Hoeflea</taxon>
    </lineage>
</organism>